<proteinExistence type="predicted"/>
<evidence type="ECO:0000313" key="2">
    <source>
        <dbReference type="EMBL" id="KAG7375968.1"/>
    </source>
</evidence>
<feature type="transmembrane region" description="Helical" evidence="1">
    <location>
        <begin position="108"/>
        <end position="126"/>
    </location>
</feature>
<keyword evidence="1" id="KW-1133">Transmembrane helix</keyword>
<dbReference type="GO" id="GO:0005774">
    <property type="term" value="C:vacuolar membrane"/>
    <property type="evidence" value="ECO:0007669"/>
    <property type="project" value="TreeGrafter"/>
</dbReference>
<evidence type="ECO:0000256" key="1">
    <source>
        <dbReference type="SAM" id="Phobius"/>
    </source>
</evidence>
<comment type="caution">
    <text evidence="2">The sequence shown here is derived from an EMBL/GenBank/DDBJ whole genome shotgun (WGS) entry which is preliminary data.</text>
</comment>
<accession>A0A8T1V7A2</accession>
<keyword evidence="1" id="KW-0812">Transmembrane</keyword>
<evidence type="ECO:0000313" key="3">
    <source>
        <dbReference type="Proteomes" id="UP000694044"/>
    </source>
</evidence>
<keyword evidence="1" id="KW-0472">Membrane</keyword>
<dbReference type="GO" id="GO:0015179">
    <property type="term" value="F:L-amino acid transmembrane transporter activity"/>
    <property type="evidence" value="ECO:0007669"/>
    <property type="project" value="TreeGrafter"/>
</dbReference>
<name>A0A8T1V7A2_9STRA</name>
<reference evidence="2" key="1">
    <citation type="submission" date="2021-02" db="EMBL/GenBank/DDBJ databases">
        <authorList>
            <person name="Palmer J.M."/>
        </authorList>
    </citation>
    <scope>NUCLEOTIDE SEQUENCE</scope>
    <source>
        <strain evidence="2">SCRP734</strain>
    </source>
</reference>
<dbReference type="EMBL" id="JAGDFM010000863">
    <property type="protein sequence ID" value="KAG7375968.1"/>
    <property type="molecule type" value="Genomic_DNA"/>
</dbReference>
<dbReference type="OrthoDB" id="40134at2759"/>
<feature type="transmembrane region" description="Helical" evidence="1">
    <location>
        <begin position="132"/>
        <end position="154"/>
    </location>
</feature>
<evidence type="ECO:0008006" key="4">
    <source>
        <dbReference type="Google" id="ProtNLM"/>
    </source>
</evidence>
<sequence>MIRSAFFTIENAKIAFNLCCGVGTLGMPGNFSRAGPAIAIVALLFTAFANVYASVGVSKVMLLAPRTGPRSSKHFMASVVSMADIENDDANEESEAAEYRGANSIKYVVLRIAIVALQVLASVLLKDHFSDLSGFVGSSAITMSGIILPIAFYLKRCWDQFLFTRSKGPFAPSESEINFPFCAPEYQKVVYFNYTAQHEM</sequence>
<keyword evidence="3" id="KW-1185">Reference proteome</keyword>
<dbReference type="AlphaFoldDB" id="A0A8T1V7A2"/>
<feature type="transmembrane region" description="Helical" evidence="1">
    <location>
        <begin position="37"/>
        <end position="64"/>
    </location>
</feature>
<dbReference type="Proteomes" id="UP000694044">
    <property type="component" value="Unassembled WGS sequence"/>
</dbReference>
<dbReference type="PANTHER" id="PTHR22950:SF349">
    <property type="entry name" value="AMINO ACID TRANSPORTER TRANSMEMBRANE DOMAIN-CONTAINING PROTEIN"/>
    <property type="match status" value="1"/>
</dbReference>
<dbReference type="PANTHER" id="PTHR22950">
    <property type="entry name" value="AMINO ACID TRANSPORTER"/>
    <property type="match status" value="1"/>
</dbReference>
<protein>
    <recommendedName>
        <fullName evidence="4">Amino acid transporter transmembrane domain-containing protein</fullName>
    </recommendedName>
</protein>
<organism evidence="2 3">
    <name type="scientific">Phytophthora pseudosyringae</name>
    <dbReference type="NCBI Taxonomy" id="221518"/>
    <lineage>
        <taxon>Eukaryota</taxon>
        <taxon>Sar</taxon>
        <taxon>Stramenopiles</taxon>
        <taxon>Oomycota</taxon>
        <taxon>Peronosporomycetes</taxon>
        <taxon>Peronosporales</taxon>
        <taxon>Peronosporaceae</taxon>
        <taxon>Phytophthora</taxon>
    </lineage>
</organism>
<gene>
    <name evidence="2" type="ORF">PHYPSEUDO_014770</name>
</gene>